<evidence type="ECO:0000313" key="2">
    <source>
        <dbReference type="Proteomes" id="UP000217986"/>
    </source>
</evidence>
<dbReference type="GO" id="GO:0016740">
    <property type="term" value="F:transferase activity"/>
    <property type="evidence" value="ECO:0007669"/>
    <property type="project" value="UniProtKB-KW"/>
</dbReference>
<dbReference type="Proteomes" id="UP000217986">
    <property type="component" value="Unassembled WGS sequence"/>
</dbReference>
<name>A0A2A2EFY6_9BIFI</name>
<sequence>MTRTDADPEELARIVARENGTEAMLPVITKELYHQYILGSMREQGFLDRLVFQGGTSLRLCHGSPRYSEDLDFAGGPDFSLEDFAAMGDCIRDTLSRVSPTAQVRVRDPRREGMVNRWRINIRTAEQTKDMPSQIIKLEVAAVAAHDPQLAVARIRYPQLAGVFAPIPLTAESIEEILADKMLSYVASDYVRYRDLWDMGWLTMRGGIDEDHVWAMATDKQDDYDEHPDWKARIDSDRDVTHVIESRGFTDELTRFIAPSARPTTIDDPLWRRSIATCLTRLFSAYIAQNAPAPYPYDPTAGFAPPDAHHTR</sequence>
<organism evidence="1 2">
    <name type="scientific">Bifidobacterium italicum</name>
    <dbReference type="NCBI Taxonomy" id="1960968"/>
    <lineage>
        <taxon>Bacteria</taxon>
        <taxon>Bacillati</taxon>
        <taxon>Actinomycetota</taxon>
        <taxon>Actinomycetes</taxon>
        <taxon>Bifidobacteriales</taxon>
        <taxon>Bifidobacteriaceae</taxon>
        <taxon>Bifidobacterium</taxon>
    </lineage>
</organism>
<evidence type="ECO:0000313" key="1">
    <source>
        <dbReference type="EMBL" id="PAU67973.1"/>
    </source>
</evidence>
<gene>
    <name evidence="1" type="ORF">B1400_1503</name>
</gene>
<dbReference type="Gene3D" id="3.10.450.620">
    <property type="entry name" value="JHP933, nucleotidyltransferase-like core domain"/>
    <property type="match status" value="1"/>
</dbReference>
<dbReference type="InterPro" id="IPR014942">
    <property type="entry name" value="AbiEii"/>
</dbReference>
<keyword evidence="1" id="KW-0808">Transferase</keyword>
<dbReference type="AlphaFoldDB" id="A0A2A2EFY6"/>
<dbReference type="Pfam" id="PF08843">
    <property type="entry name" value="AbiEii"/>
    <property type="match status" value="1"/>
</dbReference>
<dbReference type="RefSeq" id="WP_095613828.1">
    <property type="nucleotide sequence ID" value="NZ_MVOG01000032.1"/>
</dbReference>
<protein>
    <submittedName>
        <fullName evidence="1">Nucleotidyl transferase, PF08843 family</fullName>
    </submittedName>
</protein>
<dbReference type="OrthoDB" id="158131at2"/>
<reference evidence="1 2" key="1">
    <citation type="journal article" date="2017" name="ISME J.">
        <title>Unveiling bifidobacterial biogeography across the mammalian branch of the tree of life.</title>
        <authorList>
            <person name="Milani C."/>
            <person name="Mangifesta M."/>
            <person name="Mancabelli L."/>
            <person name="Lugli G.A."/>
            <person name="James K."/>
            <person name="Duranti S."/>
            <person name="Turroni F."/>
            <person name="Ferrario C."/>
            <person name="Ossiprandi M.C."/>
            <person name="van Sinderen D."/>
            <person name="Ventura M."/>
        </authorList>
    </citation>
    <scope>NUCLEOTIDE SEQUENCE [LARGE SCALE GENOMIC DNA]</scope>
    <source>
        <strain evidence="1 2">70</strain>
    </source>
</reference>
<proteinExistence type="predicted"/>
<accession>A0A2A2EFY6</accession>
<dbReference type="EMBL" id="MVOG01000032">
    <property type="protein sequence ID" value="PAU67973.1"/>
    <property type="molecule type" value="Genomic_DNA"/>
</dbReference>
<keyword evidence="2" id="KW-1185">Reference proteome</keyword>
<comment type="caution">
    <text evidence="1">The sequence shown here is derived from an EMBL/GenBank/DDBJ whole genome shotgun (WGS) entry which is preliminary data.</text>
</comment>